<feature type="transmembrane region" description="Helical" evidence="1">
    <location>
        <begin position="115"/>
        <end position="135"/>
    </location>
</feature>
<evidence type="ECO:0000259" key="2">
    <source>
        <dbReference type="Pfam" id="PF04892"/>
    </source>
</evidence>
<proteinExistence type="predicted"/>
<evidence type="ECO:0000313" key="3">
    <source>
        <dbReference type="EMBL" id="MCR6096191.1"/>
    </source>
</evidence>
<evidence type="ECO:0000256" key="1">
    <source>
        <dbReference type="SAM" id="Phobius"/>
    </source>
</evidence>
<dbReference type="PANTHER" id="PTHR36834">
    <property type="entry name" value="MEMBRANE PROTEIN-RELATED"/>
    <property type="match status" value="1"/>
</dbReference>
<feature type="transmembrane region" description="Helical" evidence="1">
    <location>
        <begin position="50"/>
        <end position="71"/>
    </location>
</feature>
<evidence type="ECO:0000313" key="4">
    <source>
        <dbReference type="Proteomes" id="UP001057753"/>
    </source>
</evidence>
<dbReference type="Pfam" id="PF04892">
    <property type="entry name" value="VanZ"/>
    <property type="match status" value="1"/>
</dbReference>
<name>A0A9Q4B108_SALAG</name>
<dbReference type="EMBL" id="JABXYM010000001">
    <property type="protein sequence ID" value="MCR6096191.1"/>
    <property type="molecule type" value="Genomic_DNA"/>
</dbReference>
<keyword evidence="1" id="KW-1133">Transmembrane helix</keyword>
<dbReference type="InterPro" id="IPR006976">
    <property type="entry name" value="VanZ-like"/>
</dbReference>
<gene>
    <name evidence="3" type="ORF">HXA33_06480</name>
</gene>
<sequence>MAGLFYVTLFAWNYGSSFGPVGPGGRNYNLDPFLSIYRISMYSESWLDPFRILIGNVLLFVPFGYLFPFLIDSIRKINSNISILLTVFFSMLLSIFIEVSQFLFTYRVANVDDVILNTLGGFIGVFVYKLSFRFIRIIK</sequence>
<dbReference type="Proteomes" id="UP001057753">
    <property type="component" value="Unassembled WGS sequence"/>
</dbReference>
<protein>
    <submittedName>
        <fullName evidence="3">VanZ family protein</fullName>
    </submittedName>
</protein>
<reference evidence="3" key="1">
    <citation type="submission" date="2020-06" db="EMBL/GenBank/DDBJ databases">
        <title>Insight into the genomes of haloalkaliphilic bacilli from Kenyan soda lakes.</title>
        <authorList>
            <person name="Mwirichia R."/>
            <person name="Villamizar G.C."/>
            <person name="Poehlein A."/>
            <person name="Mugweru J."/>
            <person name="Kipnyargis A."/>
            <person name="Kiplimo D."/>
            <person name="Orwa P."/>
            <person name="Daniel R."/>
        </authorList>
    </citation>
    <scope>NUCLEOTIDE SEQUENCE</scope>
    <source>
        <strain evidence="3">B1096_S55</strain>
    </source>
</reference>
<keyword evidence="4" id="KW-1185">Reference proteome</keyword>
<keyword evidence="1" id="KW-0812">Transmembrane</keyword>
<dbReference type="PANTHER" id="PTHR36834:SF1">
    <property type="entry name" value="INTEGRAL MEMBRANE PROTEIN"/>
    <property type="match status" value="1"/>
</dbReference>
<organism evidence="3 4">
    <name type="scientific">Salipaludibacillus agaradhaerens</name>
    <name type="common">Bacillus agaradhaerens</name>
    <dbReference type="NCBI Taxonomy" id="76935"/>
    <lineage>
        <taxon>Bacteria</taxon>
        <taxon>Bacillati</taxon>
        <taxon>Bacillota</taxon>
        <taxon>Bacilli</taxon>
        <taxon>Bacillales</taxon>
        <taxon>Bacillaceae</taxon>
    </lineage>
</organism>
<dbReference type="OrthoDB" id="4822551at2"/>
<dbReference type="InterPro" id="IPR053150">
    <property type="entry name" value="Teicoplanin_resist-assoc"/>
</dbReference>
<dbReference type="AlphaFoldDB" id="A0A9Q4B108"/>
<comment type="caution">
    <text evidence="3">The sequence shown here is derived from an EMBL/GenBank/DDBJ whole genome shotgun (WGS) entry which is preliminary data.</text>
</comment>
<accession>A0A9Q4B108</accession>
<feature type="transmembrane region" description="Helical" evidence="1">
    <location>
        <begin position="83"/>
        <end position="103"/>
    </location>
</feature>
<feature type="domain" description="VanZ-like" evidence="2">
    <location>
        <begin position="3"/>
        <end position="130"/>
    </location>
</feature>
<keyword evidence="1" id="KW-0472">Membrane</keyword>